<dbReference type="GO" id="GO:0003729">
    <property type="term" value="F:mRNA binding"/>
    <property type="evidence" value="ECO:0007669"/>
    <property type="project" value="TreeGrafter"/>
</dbReference>
<evidence type="ECO:0000313" key="4">
    <source>
        <dbReference type="EMBL" id="VUG17394.1"/>
    </source>
</evidence>
<keyword evidence="5" id="KW-1185">Reference proteome</keyword>
<proteinExistence type="predicted"/>
<evidence type="ECO:0000256" key="1">
    <source>
        <dbReference type="ARBA" id="ARBA00022884"/>
    </source>
</evidence>
<dbReference type="GO" id="GO:0005634">
    <property type="term" value="C:nucleus"/>
    <property type="evidence" value="ECO:0007669"/>
    <property type="project" value="TreeGrafter"/>
</dbReference>
<dbReference type="InterPro" id="IPR035979">
    <property type="entry name" value="RBD_domain_sf"/>
</dbReference>
<evidence type="ECO:0000313" key="5">
    <source>
        <dbReference type="Proteomes" id="UP000478008"/>
    </source>
</evidence>
<dbReference type="PROSITE" id="PS50102">
    <property type="entry name" value="RRM"/>
    <property type="match status" value="1"/>
</dbReference>
<dbReference type="Proteomes" id="UP000478008">
    <property type="component" value="Unassembled WGS sequence"/>
</dbReference>
<reference evidence="4 5" key="1">
    <citation type="submission" date="2019-07" db="EMBL/GenBank/DDBJ databases">
        <authorList>
            <person name="Friedrich A."/>
            <person name="Schacherer J."/>
        </authorList>
    </citation>
    <scope>NUCLEOTIDE SEQUENCE [LARGE SCALE GENOMIC DNA]</scope>
</reference>
<sequence>MKHRTTSEWLDILSKPSDIPHELLSECRDDINALVKGAAEDTMFDFADGYKVWQIYYEQAVKNQNVNLSQASSIWMWRLAIPSIAIKDLYQQCVECLSAYSSDNNYMAAMSKVASMHSKTSRISDSMMMYEIHLARNKNDESYWIKYMLYCMENVDSTSYGFADNIFERMCRLCDLGLLNMSFESWNRYFIKRNASPETIRSLTTRFPNSSRALQLVVKKYSSEIQKLYEFRTELECMHPSDEGTQRVLEGILWRVNRVPSSITQTPEISYVVKLVFTWASDLSLTDVQRTCICTFLRFKLSHQLLDTIHSFLHLDRDPASLIADDWLFSLDICVASLDFIDAEARDSITKLFEKCHASFYGRPEYARLRSKWMIFKTMYIDEDKKYPMDDIPGVKKRAFSDSNKVSAVNSAKRMNSAPHASGLTRALEEKREVYITQLDFNVDSDALQRLLSKVGDIEAAKIPLKRNRAIQGRNNDGFAYVTYMLPESAEKAVQELDNYELFGRKIHVVLADAGKVHTRTHGRKPKQIRFNQSRTVVLLNVQSAAMSDIKHKIEEIGKVTKYEERPDLHTVVAEFATEKDCGLAGLKLDGFQMAEGGTIRLGNLAALRKTTKK</sequence>
<dbReference type="PANTHER" id="PTHR23003">
    <property type="entry name" value="RNA RECOGNITION MOTIF RRM DOMAIN CONTAINING PROTEIN"/>
    <property type="match status" value="1"/>
</dbReference>
<dbReference type="SUPFAM" id="SSF54928">
    <property type="entry name" value="RNA-binding domain, RBD"/>
    <property type="match status" value="1"/>
</dbReference>
<name>A0A7D9CWL0_DEKBR</name>
<protein>
    <submittedName>
        <fullName evidence="4">DEBR0S2_06084g1_1</fullName>
    </submittedName>
</protein>
<dbReference type="EMBL" id="CABFWN010000002">
    <property type="protein sequence ID" value="VUG17394.1"/>
    <property type="molecule type" value="Genomic_DNA"/>
</dbReference>
<accession>A0A7D9CWL0</accession>
<evidence type="ECO:0000256" key="2">
    <source>
        <dbReference type="PROSITE-ProRule" id="PRU00176"/>
    </source>
</evidence>
<dbReference type="InterPro" id="IPR012677">
    <property type="entry name" value="Nucleotide-bd_a/b_plait_sf"/>
</dbReference>
<keyword evidence="1 2" id="KW-0694">RNA-binding</keyword>
<dbReference type="GO" id="GO:0005737">
    <property type="term" value="C:cytoplasm"/>
    <property type="evidence" value="ECO:0007669"/>
    <property type="project" value="TreeGrafter"/>
</dbReference>
<dbReference type="InterPro" id="IPR000504">
    <property type="entry name" value="RRM_dom"/>
</dbReference>
<dbReference type="Gene3D" id="3.30.70.330">
    <property type="match status" value="1"/>
</dbReference>
<dbReference type="InterPro" id="IPR050374">
    <property type="entry name" value="RRT5_SRSF_SR"/>
</dbReference>
<dbReference type="AlphaFoldDB" id="A0A7D9CWL0"/>
<feature type="domain" description="RRM" evidence="3">
    <location>
        <begin position="432"/>
        <end position="514"/>
    </location>
</feature>
<organism evidence="4 5">
    <name type="scientific">Dekkera bruxellensis</name>
    <name type="common">Brettanomyces custersii</name>
    <dbReference type="NCBI Taxonomy" id="5007"/>
    <lineage>
        <taxon>Eukaryota</taxon>
        <taxon>Fungi</taxon>
        <taxon>Dikarya</taxon>
        <taxon>Ascomycota</taxon>
        <taxon>Saccharomycotina</taxon>
        <taxon>Pichiomycetes</taxon>
        <taxon>Pichiales</taxon>
        <taxon>Pichiaceae</taxon>
        <taxon>Brettanomyces</taxon>
    </lineage>
</organism>
<dbReference type="Pfam" id="PF00076">
    <property type="entry name" value="RRM_1"/>
    <property type="match status" value="1"/>
</dbReference>
<evidence type="ECO:0000259" key="3">
    <source>
        <dbReference type="PROSITE" id="PS50102"/>
    </source>
</evidence>
<gene>
    <name evidence="4" type="ORF">DEBR0S2_06084G</name>
</gene>
<dbReference type="SMART" id="SM00360">
    <property type="entry name" value="RRM"/>
    <property type="match status" value="1"/>
</dbReference>